<feature type="domain" description="ABC transmembrane type-1" evidence="9">
    <location>
        <begin position="17"/>
        <end position="299"/>
    </location>
</feature>
<dbReference type="Gene3D" id="3.40.50.300">
    <property type="entry name" value="P-loop containing nucleotide triphosphate hydrolases"/>
    <property type="match status" value="1"/>
</dbReference>
<protein>
    <submittedName>
        <fullName evidence="10">ABC transporter permease/ATP-binding protein</fullName>
    </submittedName>
</protein>
<dbReference type="Pfam" id="PF00664">
    <property type="entry name" value="ABC_membrane"/>
    <property type="match status" value="1"/>
</dbReference>
<keyword evidence="2 7" id="KW-0812">Transmembrane</keyword>
<dbReference type="InterPro" id="IPR027417">
    <property type="entry name" value="P-loop_NTPase"/>
</dbReference>
<feature type="transmembrane region" description="Helical" evidence="7">
    <location>
        <begin position="53"/>
        <end position="80"/>
    </location>
</feature>
<dbReference type="PANTHER" id="PTHR43394">
    <property type="entry name" value="ATP-DEPENDENT PERMEASE MDL1, MITOCHONDRIAL"/>
    <property type="match status" value="1"/>
</dbReference>
<dbReference type="PROSITE" id="PS50893">
    <property type="entry name" value="ABC_TRANSPORTER_2"/>
    <property type="match status" value="1"/>
</dbReference>
<gene>
    <name evidence="10" type="ORF">RBI_I00704</name>
</gene>
<feature type="domain" description="ABC transporter" evidence="8">
    <location>
        <begin position="332"/>
        <end position="568"/>
    </location>
</feature>
<dbReference type="PROSITE" id="PS50929">
    <property type="entry name" value="ABC_TM1F"/>
    <property type="match status" value="1"/>
</dbReference>
<dbReference type="PANTHER" id="PTHR43394:SF1">
    <property type="entry name" value="ATP-BINDING CASSETTE SUB-FAMILY B MEMBER 10, MITOCHONDRIAL"/>
    <property type="match status" value="1"/>
</dbReference>
<keyword evidence="3" id="KW-0547">Nucleotide-binding</keyword>
<proteinExistence type="predicted"/>
<dbReference type="InterPro" id="IPR036640">
    <property type="entry name" value="ABC1_TM_sf"/>
</dbReference>
<feature type="transmembrane region" description="Helical" evidence="7">
    <location>
        <begin position="273"/>
        <end position="298"/>
    </location>
</feature>
<evidence type="ECO:0000256" key="6">
    <source>
        <dbReference type="ARBA" id="ARBA00023136"/>
    </source>
</evidence>
<dbReference type="Gene3D" id="1.20.1560.10">
    <property type="entry name" value="ABC transporter type 1, transmembrane domain"/>
    <property type="match status" value="1"/>
</dbReference>
<keyword evidence="11" id="KW-1185">Reference proteome</keyword>
<dbReference type="SMART" id="SM00382">
    <property type="entry name" value="AAA"/>
    <property type="match status" value="1"/>
</dbReference>
<dbReference type="CDD" id="cd18548">
    <property type="entry name" value="ABC_6TM_Tm287_like"/>
    <property type="match status" value="1"/>
</dbReference>
<evidence type="ECO:0000313" key="10">
    <source>
        <dbReference type="EMBL" id="CCO04427.1"/>
    </source>
</evidence>
<dbReference type="Proteomes" id="UP000027600">
    <property type="component" value="Chromosome I"/>
</dbReference>
<evidence type="ECO:0000259" key="9">
    <source>
        <dbReference type="PROSITE" id="PS50929"/>
    </source>
</evidence>
<dbReference type="SUPFAM" id="SSF90123">
    <property type="entry name" value="ABC transporter transmembrane region"/>
    <property type="match status" value="1"/>
</dbReference>
<dbReference type="InterPro" id="IPR039421">
    <property type="entry name" value="Type_1_exporter"/>
</dbReference>
<dbReference type="InterPro" id="IPR017871">
    <property type="entry name" value="ABC_transporter-like_CS"/>
</dbReference>
<dbReference type="PROSITE" id="PS00211">
    <property type="entry name" value="ABC_TRANSPORTER_1"/>
    <property type="match status" value="1"/>
</dbReference>
<reference evidence="10 11" key="1">
    <citation type="journal article" date="2014" name="Int. J. Syst. Evol. Microbiol.">
        <title>Complete genome of a new Firmicutes species belonging to the dominant human colonic microbiota ('Ruminococcus bicirculans') reveals two chromosomes and a selective capacity to utilize plant glucans.</title>
        <authorList>
            <consortium name="NISC Comparative Sequencing Program"/>
            <person name="Wegmann U."/>
            <person name="Louis P."/>
            <person name="Goesmann A."/>
            <person name="Henrissat B."/>
            <person name="Duncan S.H."/>
            <person name="Flint H.J."/>
        </authorList>
    </citation>
    <scope>NUCLEOTIDE SEQUENCE [LARGE SCALE GENOMIC DNA]</scope>
    <source>
        <strain evidence="10 11">80/3</strain>
    </source>
</reference>
<keyword evidence="4" id="KW-0067">ATP-binding</keyword>
<dbReference type="InterPro" id="IPR003593">
    <property type="entry name" value="AAA+_ATPase"/>
</dbReference>
<evidence type="ECO:0000256" key="7">
    <source>
        <dbReference type="SAM" id="Phobius"/>
    </source>
</evidence>
<evidence type="ECO:0000256" key="3">
    <source>
        <dbReference type="ARBA" id="ARBA00022741"/>
    </source>
</evidence>
<feature type="transmembrane region" description="Helical" evidence="7">
    <location>
        <begin position="158"/>
        <end position="175"/>
    </location>
</feature>
<dbReference type="Pfam" id="PF00005">
    <property type="entry name" value="ABC_tran"/>
    <property type="match status" value="1"/>
</dbReference>
<keyword evidence="6 7" id="KW-0472">Membrane</keyword>
<evidence type="ECO:0000256" key="2">
    <source>
        <dbReference type="ARBA" id="ARBA00022692"/>
    </source>
</evidence>
<evidence type="ECO:0000256" key="5">
    <source>
        <dbReference type="ARBA" id="ARBA00022989"/>
    </source>
</evidence>
<organism evidence="10 11">
    <name type="scientific">Ruminococcus bicirculans</name>
    <name type="common">ex Wegman et al. 2014</name>
    <dbReference type="NCBI Taxonomy" id="1160721"/>
    <lineage>
        <taxon>Bacteria</taxon>
        <taxon>Bacillati</taxon>
        <taxon>Bacillota</taxon>
        <taxon>Clostridia</taxon>
        <taxon>Eubacteriales</taxon>
        <taxon>Oscillospiraceae</taxon>
        <taxon>Ruminococcus</taxon>
    </lineage>
</organism>
<evidence type="ECO:0000313" key="11">
    <source>
        <dbReference type="Proteomes" id="UP000027600"/>
    </source>
</evidence>
<feature type="transmembrane region" description="Helical" evidence="7">
    <location>
        <begin position="236"/>
        <end position="261"/>
    </location>
</feature>
<dbReference type="EMBL" id="HF545616">
    <property type="protein sequence ID" value="CCO04427.1"/>
    <property type="molecule type" value="Genomic_DNA"/>
</dbReference>
<name>A0ABM9QF00_9FIRM</name>
<evidence type="ECO:0000256" key="1">
    <source>
        <dbReference type="ARBA" id="ARBA00004651"/>
    </source>
</evidence>
<dbReference type="InterPro" id="IPR011527">
    <property type="entry name" value="ABC1_TM_dom"/>
</dbReference>
<accession>A0ABM9QF00</accession>
<comment type="subcellular location">
    <subcellularLocation>
        <location evidence="1">Cell membrane</location>
        <topology evidence="1">Multi-pass membrane protein</topology>
    </subcellularLocation>
</comment>
<evidence type="ECO:0000256" key="4">
    <source>
        <dbReference type="ARBA" id="ARBA00022840"/>
    </source>
</evidence>
<dbReference type="InterPro" id="IPR003439">
    <property type="entry name" value="ABC_transporter-like_ATP-bd"/>
</dbReference>
<dbReference type="SUPFAM" id="SSF52540">
    <property type="entry name" value="P-loop containing nucleoside triphosphate hydrolases"/>
    <property type="match status" value="1"/>
</dbReference>
<sequence length="577" mass="62679">MKVKLSKYLKPYALFAVLTPLSMVGEVLGDLLQPKLMSKIVDDGVLGQDMDLIIRTGLLMLLVLIGGGACGIAASAFGGIASQSFSRDLRVDVFKRVMGLSFEQTDKFTTGSLVTRLTADITAIQQMVDFMLRMLVRDSLLFFGGIIMMLTLNVRFGIIILCALPVEIIMMIVILKKANPYYSIVAKRLDTVNSVVQENVTGARVVKAYVREDTEEKRFDDANISLMESNLRVQTLMAILQPLLMIILNLSVIAVIVIGGWQVQAQAMKVGEVMAAITYLTQVLHGVMMMSMMFQTLAKASASANRLREVLETDPVIKSGSVSLSDKTGGTVSFKNVSFSYPETKGRPVISDLTLDIKSGESVAILGATGSGKSSLVNLIPRFYDCTAGEVLVDGVNVKDCKLDELRKKVGIVLQKSELFSGTVEDNIKWGDKNATHEEVISAAQAAQADEFIQKIPAGYEGIIAEKGASLSGGQKQRLSISRAVLKKPEILILDDSTSALDLGTEAKLRAEIDRKMNGTTLIIIAQRIQSVKSCDRIAVLDHGKLCACDTHENLLKTCEVYQDIYASQVKTSGGEV</sequence>
<keyword evidence="5 7" id="KW-1133">Transmembrane helix</keyword>
<dbReference type="RefSeq" id="WP_302465494.1">
    <property type="nucleotide sequence ID" value="NZ_DAWEGH010000045.1"/>
</dbReference>
<evidence type="ECO:0000259" key="8">
    <source>
        <dbReference type="PROSITE" id="PS50893"/>
    </source>
</evidence>